<protein>
    <submittedName>
        <fullName evidence="2">MBL fold metallo-hydrolase</fullName>
    </submittedName>
</protein>
<proteinExistence type="predicted"/>
<feature type="domain" description="Metallo-beta-lactamase" evidence="1">
    <location>
        <begin position="43"/>
        <end position="242"/>
    </location>
</feature>
<dbReference type="AlphaFoldDB" id="A0A7S8C5J5"/>
<keyword evidence="3" id="KW-1185">Reference proteome</keyword>
<dbReference type="GO" id="GO:0042781">
    <property type="term" value="F:3'-tRNA processing endoribonuclease activity"/>
    <property type="evidence" value="ECO:0007669"/>
    <property type="project" value="TreeGrafter"/>
</dbReference>
<dbReference type="CDD" id="cd07715">
    <property type="entry name" value="TaR3-like_MBL-fold"/>
    <property type="match status" value="1"/>
</dbReference>
<dbReference type="KEGG" id="kmn:HW532_14165"/>
<evidence type="ECO:0000313" key="2">
    <source>
        <dbReference type="EMBL" id="QPC43731.1"/>
    </source>
</evidence>
<dbReference type="EMBL" id="CP058214">
    <property type="protein sequence ID" value="QPC43731.1"/>
    <property type="molecule type" value="Genomic_DNA"/>
</dbReference>
<evidence type="ECO:0000313" key="3">
    <source>
        <dbReference type="Proteomes" id="UP000593594"/>
    </source>
</evidence>
<keyword evidence="2" id="KW-0378">Hydrolase</keyword>
<dbReference type="PANTHER" id="PTHR46018:SF2">
    <property type="entry name" value="ZINC PHOSPHODIESTERASE ELAC PROTEIN 1"/>
    <property type="match status" value="1"/>
</dbReference>
<dbReference type="Proteomes" id="UP000593594">
    <property type="component" value="Chromosome"/>
</dbReference>
<dbReference type="Pfam" id="PF12706">
    <property type="entry name" value="Lactamase_B_2"/>
    <property type="match status" value="1"/>
</dbReference>
<evidence type="ECO:0000259" key="1">
    <source>
        <dbReference type="Pfam" id="PF12706"/>
    </source>
</evidence>
<sequence>MVSDQFLVRFWGVRGSLACGGERYSRYGGNTPCVEMRCGDHVLVFDGGTGLRDLGNRLVEDGVDRIDLFFSHCHYDHIEGLPFFAPFYHSKTTVRLWSGHHLDGVTTKEMLEGYMHAPYFPIAPDMFKARLLYEDFTAGDTLAPHEGLRIDTARLTHCNGSAGYRVTWGGRTACYVTDTEHTPGRHDEAVLALIEGADLVIYDTTFTDNEFACCKGYGHSTWREGTALCELAGAKQLVMFHHNPDHDDDRLAAIEKEAQAARASTIAAREGLCIAL</sequence>
<dbReference type="PANTHER" id="PTHR46018">
    <property type="entry name" value="ZINC PHOSPHODIESTERASE ELAC PROTEIN 1"/>
    <property type="match status" value="1"/>
</dbReference>
<dbReference type="Gene3D" id="3.60.15.10">
    <property type="entry name" value="Ribonuclease Z/Hydroxyacylglutathione hydrolase-like"/>
    <property type="match status" value="1"/>
</dbReference>
<dbReference type="InterPro" id="IPR001279">
    <property type="entry name" value="Metallo-B-lactamas"/>
</dbReference>
<accession>A0A7S8C5J5</accession>
<reference evidence="2 3" key="1">
    <citation type="submission" date="2020-06" db="EMBL/GenBank/DDBJ databases">
        <title>Genome sequence of 2 isolates from Red Sea Mangroves.</title>
        <authorList>
            <person name="Sefrji F."/>
            <person name="Michoud G."/>
            <person name="Merlino G."/>
            <person name="Daffonchio D."/>
        </authorList>
    </citation>
    <scope>NUCLEOTIDE SEQUENCE [LARGE SCALE GENOMIC DNA]</scope>
    <source>
        <strain evidence="2 3">R1DC25</strain>
    </source>
</reference>
<dbReference type="InterPro" id="IPR036866">
    <property type="entry name" value="RibonucZ/Hydroxyglut_hydro"/>
</dbReference>
<name>A0A7S8C5J5_9HYPH</name>
<dbReference type="SUPFAM" id="SSF56281">
    <property type="entry name" value="Metallo-hydrolase/oxidoreductase"/>
    <property type="match status" value="1"/>
</dbReference>
<dbReference type="RefSeq" id="WP_213161094.1">
    <property type="nucleotide sequence ID" value="NZ_CP058214.1"/>
</dbReference>
<organism evidence="2 3">
    <name type="scientific">Kaustia mangrovi</name>
    <dbReference type="NCBI Taxonomy" id="2593653"/>
    <lineage>
        <taxon>Bacteria</taxon>
        <taxon>Pseudomonadati</taxon>
        <taxon>Pseudomonadota</taxon>
        <taxon>Alphaproteobacteria</taxon>
        <taxon>Hyphomicrobiales</taxon>
        <taxon>Parvibaculaceae</taxon>
        <taxon>Kaustia</taxon>
    </lineage>
</organism>
<gene>
    <name evidence="2" type="ORF">HW532_14165</name>
</gene>